<evidence type="ECO:0000313" key="2">
    <source>
        <dbReference type="EMBL" id="TFK50523.1"/>
    </source>
</evidence>
<dbReference type="PANTHER" id="PTHR43194:SF2">
    <property type="entry name" value="PEROXISOMAL MEMBRANE PROTEIN LPX1"/>
    <property type="match status" value="1"/>
</dbReference>
<dbReference type="Proteomes" id="UP000305948">
    <property type="component" value="Unassembled WGS sequence"/>
</dbReference>
<gene>
    <name evidence="2" type="ORF">OE88DRAFT_1631047</name>
</gene>
<dbReference type="SUPFAM" id="SSF53474">
    <property type="entry name" value="alpha/beta-Hydrolases"/>
    <property type="match status" value="1"/>
</dbReference>
<keyword evidence="2" id="KW-0378">Hydrolase</keyword>
<name>A0A5C3N039_9AGAM</name>
<proteinExistence type="predicted"/>
<keyword evidence="3" id="KW-1185">Reference proteome</keyword>
<dbReference type="STRING" id="5364.A0A5C3N039"/>
<reference evidence="2 3" key="1">
    <citation type="journal article" date="2019" name="Nat. Ecol. Evol.">
        <title>Megaphylogeny resolves global patterns of mushroom evolution.</title>
        <authorList>
            <person name="Varga T."/>
            <person name="Krizsan K."/>
            <person name="Foldi C."/>
            <person name="Dima B."/>
            <person name="Sanchez-Garcia M."/>
            <person name="Sanchez-Ramirez S."/>
            <person name="Szollosi G.J."/>
            <person name="Szarkandi J.G."/>
            <person name="Papp V."/>
            <person name="Albert L."/>
            <person name="Andreopoulos W."/>
            <person name="Angelini C."/>
            <person name="Antonin V."/>
            <person name="Barry K.W."/>
            <person name="Bougher N.L."/>
            <person name="Buchanan P."/>
            <person name="Buyck B."/>
            <person name="Bense V."/>
            <person name="Catcheside P."/>
            <person name="Chovatia M."/>
            <person name="Cooper J."/>
            <person name="Damon W."/>
            <person name="Desjardin D."/>
            <person name="Finy P."/>
            <person name="Geml J."/>
            <person name="Haridas S."/>
            <person name="Hughes K."/>
            <person name="Justo A."/>
            <person name="Karasinski D."/>
            <person name="Kautmanova I."/>
            <person name="Kiss B."/>
            <person name="Kocsube S."/>
            <person name="Kotiranta H."/>
            <person name="LaButti K.M."/>
            <person name="Lechner B.E."/>
            <person name="Liimatainen K."/>
            <person name="Lipzen A."/>
            <person name="Lukacs Z."/>
            <person name="Mihaltcheva S."/>
            <person name="Morgado L.N."/>
            <person name="Niskanen T."/>
            <person name="Noordeloos M.E."/>
            <person name="Ohm R.A."/>
            <person name="Ortiz-Santana B."/>
            <person name="Ovrebo C."/>
            <person name="Racz N."/>
            <person name="Riley R."/>
            <person name="Savchenko A."/>
            <person name="Shiryaev A."/>
            <person name="Soop K."/>
            <person name="Spirin V."/>
            <person name="Szebenyi C."/>
            <person name="Tomsovsky M."/>
            <person name="Tulloss R.E."/>
            <person name="Uehling J."/>
            <person name="Grigoriev I.V."/>
            <person name="Vagvolgyi C."/>
            <person name="Papp T."/>
            <person name="Martin F.M."/>
            <person name="Miettinen O."/>
            <person name="Hibbett D.S."/>
            <person name="Nagy L.G."/>
        </authorList>
    </citation>
    <scope>NUCLEOTIDE SEQUENCE [LARGE SCALE GENOMIC DNA]</scope>
    <source>
        <strain evidence="2 3">OMC1185</strain>
    </source>
</reference>
<evidence type="ECO:0000313" key="3">
    <source>
        <dbReference type="Proteomes" id="UP000305948"/>
    </source>
</evidence>
<dbReference type="EMBL" id="ML213513">
    <property type="protein sequence ID" value="TFK50523.1"/>
    <property type="molecule type" value="Genomic_DNA"/>
</dbReference>
<sequence length="318" mass="34723">MSFAPSIKYLRSSDGARIYAEAVGDFNKPSLVFTHGVSLSSAIFDDLFTDERLLANFYLVRYDMRGHGRSDKPETMEGYESHLYASDFAAVATAFNLIKPSYPNSYFAATVVADICAHLRPCPIAGAVFISALPYIGPVMQSVGKSTILSIIPHLLPSSESNITQVKTLLTSFIDSCFGNPERVPFAVKTSWVGMAALQPPSVTEFVFTRAQDPQPMFNEGQKGLPLLCICGADDPFVDGQAVVREMKPHFPKLTDISVPGGSHAVFYDQREDVVAALLVFGAKVMGKKVTIPKRILVGKIWAAKKKFSIDQTTSPTR</sequence>
<dbReference type="InterPro" id="IPR022742">
    <property type="entry name" value="Hydrolase_4"/>
</dbReference>
<dbReference type="Pfam" id="PF12146">
    <property type="entry name" value="Hydrolase_4"/>
    <property type="match status" value="1"/>
</dbReference>
<accession>A0A5C3N039</accession>
<organism evidence="2 3">
    <name type="scientific">Heliocybe sulcata</name>
    <dbReference type="NCBI Taxonomy" id="5364"/>
    <lineage>
        <taxon>Eukaryota</taxon>
        <taxon>Fungi</taxon>
        <taxon>Dikarya</taxon>
        <taxon>Basidiomycota</taxon>
        <taxon>Agaricomycotina</taxon>
        <taxon>Agaricomycetes</taxon>
        <taxon>Gloeophyllales</taxon>
        <taxon>Gloeophyllaceae</taxon>
        <taxon>Heliocybe</taxon>
    </lineage>
</organism>
<dbReference type="OrthoDB" id="408373at2759"/>
<protein>
    <submittedName>
        <fullName evidence="2">Alpha/beta-hydrolase</fullName>
    </submittedName>
</protein>
<dbReference type="GO" id="GO:0016787">
    <property type="term" value="F:hydrolase activity"/>
    <property type="evidence" value="ECO:0007669"/>
    <property type="project" value="UniProtKB-KW"/>
</dbReference>
<dbReference type="Gene3D" id="3.40.50.1820">
    <property type="entry name" value="alpha/beta hydrolase"/>
    <property type="match status" value="1"/>
</dbReference>
<dbReference type="AlphaFoldDB" id="A0A5C3N039"/>
<dbReference type="PANTHER" id="PTHR43194">
    <property type="entry name" value="HYDROLASE ALPHA/BETA FOLD FAMILY"/>
    <property type="match status" value="1"/>
</dbReference>
<dbReference type="InterPro" id="IPR050228">
    <property type="entry name" value="Carboxylesterase_BioH"/>
</dbReference>
<evidence type="ECO:0000259" key="1">
    <source>
        <dbReference type="Pfam" id="PF12146"/>
    </source>
</evidence>
<feature type="domain" description="Serine aminopeptidase S33" evidence="1">
    <location>
        <begin position="29"/>
        <end position="270"/>
    </location>
</feature>
<dbReference type="InterPro" id="IPR029058">
    <property type="entry name" value="AB_hydrolase_fold"/>
</dbReference>